<evidence type="ECO:0000256" key="6">
    <source>
        <dbReference type="ARBA" id="ARBA00022989"/>
    </source>
</evidence>
<keyword evidence="3" id="KW-0050">Antiport</keyword>
<dbReference type="OrthoDB" id="9800498at2"/>
<feature type="transmembrane region" description="Helical" evidence="8">
    <location>
        <begin position="73"/>
        <end position="92"/>
    </location>
</feature>
<sequence length="180" mass="20285">MQNAFNILKKEIKANIETMLILFVIWIVLFEEITPFVLISGVILSVGVIVFTDQFLLIYGNYEDRYMLNVGQIIRYALVLLIEIFSAGWSVIPNIVKGESDVAIITVVTDLKDEFLVDMLANSVTLTPGTVTVEKNGSELRILSLESEGLDEDPHQVLPLKVEKLLLKFEEEQKGNKEGR</sequence>
<keyword evidence="10" id="KW-1185">Reference proteome</keyword>
<evidence type="ECO:0000256" key="7">
    <source>
        <dbReference type="ARBA" id="ARBA00023136"/>
    </source>
</evidence>
<reference evidence="9 10" key="1">
    <citation type="submission" date="2012-09" db="EMBL/GenBank/DDBJ databases">
        <title>The Genome Sequence of Alloiococcus otitis ATCC 51267.</title>
        <authorList>
            <consortium name="The Broad Institute Genome Sequencing Platform"/>
            <person name="Earl A."/>
            <person name="Ward D."/>
            <person name="Feldgarden M."/>
            <person name="Gevers D."/>
            <person name="Huys G."/>
            <person name="Walker B."/>
            <person name="Young S.K."/>
            <person name="Zeng Q."/>
            <person name="Gargeya S."/>
            <person name="Fitzgerald M."/>
            <person name="Haas B."/>
            <person name="Abouelleil A."/>
            <person name="Alvarado L."/>
            <person name="Arachchi H.M."/>
            <person name="Berlin A.M."/>
            <person name="Chapman S.B."/>
            <person name="Goldberg J."/>
            <person name="Griggs A."/>
            <person name="Gujja S."/>
            <person name="Hansen M."/>
            <person name="Howarth C."/>
            <person name="Imamovic A."/>
            <person name="Larimer J."/>
            <person name="McCowen C."/>
            <person name="Montmayeur A."/>
            <person name="Murphy C."/>
            <person name="Neiman D."/>
            <person name="Pearson M."/>
            <person name="Priest M."/>
            <person name="Roberts A."/>
            <person name="Saif S."/>
            <person name="Shea T."/>
            <person name="Sisk P."/>
            <person name="Sykes S."/>
            <person name="Wortman J."/>
            <person name="Nusbaum C."/>
            <person name="Birren B."/>
        </authorList>
    </citation>
    <scope>NUCLEOTIDE SEQUENCE [LARGE SCALE GENOMIC DNA]</scope>
    <source>
        <strain evidence="9 10">ATCC 51267</strain>
    </source>
</reference>
<dbReference type="HOGENOM" id="CLU_086615_2_0_9"/>
<dbReference type="PIRSF" id="PIRSF019239">
    <property type="entry name" value="MrpE"/>
    <property type="match status" value="1"/>
</dbReference>
<evidence type="ECO:0000256" key="5">
    <source>
        <dbReference type="ARBA" id="ARBA00022692"/>
    </source>
</evidence>
<organism evidence="9 10">
    <name type="scientific">Alloiococcus otitis ATCC 51267</name>
    <dbReference type="NCBI Taxonomy" id="883081"/>
    <lineage>
        <taxon>Bacteria</taxon>
        <taxon>Bacillati</taxon>
        <taxon>Bacillota</taxon>
        <taxon>Bacilli</taxon>
        <taxon>Lactobacillales</taxon>
        <taxon>Carnobacteriaceae</taxon>
        <taxon>Alloiococcus</taxon>
    </lineage>
</organism>
<evidence type="ECO:0000256" key="8">
    <source>
        <dbReference type="SAM" id="Phobius"/>
    </source>
</evidence>
<evidence type="ECO:0000256" key="3">
    <source>
        <dbReference type="ARBA" id="ARBA00022449"/>
    </source>
</evidence>
<dbReference type="eggNOG" id="COG1863">
    <property type="taxonomic scope" value="Bacteria"/>
</dbReference>
<proteinExistence type="inferred from homology"/>
<dbReference type="EMBL" id="AGXA01000007">
    <property type="protein sequence ID" value="EKU94005.1"/>
    <property type="molecule type" value="Genomic_DNA"/>
</dbReference>
<dbReference type="Pfam" id="PF01899">
    <property type="entry name" value="MNHE"/>
    <property type="match status" value="1"/>
</dbReference>
<dbReference type="GO" id="GO:0015297">
    <property type="term" value="F:antiporter activity"/>
    <property type="evidence" value="ECO:0007669"/>
    <property type="project" value="UniProtKB-KW"/>
</dbReference>
<dbReference type="STRING" id="883081.HMPREF9698_00485"/>
<dbReference type="PANTHER" id="PTHR34584">
    <property type="entry name" value="NA(+)/H(+) ANTIPORTER SUBUNIT E1"/>
    <property type="match status" value="1"/>
</dbReference>
<keyword evidence="4" id="KW-1003">Cell membrane</keyword>
<accession>K9EXP3</accession>
<dbReference type="InterPro" id="IPR002758">
    <property type="entry name" value="Cation_antiport_E"/>
</dbReference>
<dbReference type="PANTHER" id="PTHR34584:SF1">
    <property type="entry name" value="NA(+)_H(+) ANTIPORTER SUBUNIT E1"/>
    <property type="match status" value="1"/>
</dbReference>
<evidence type="ECO:0000256" key="4">
    <source>
        <dbReference type="ARBA" id="ARBA00022475"/>
    </source>
</evidence>
<keyword evidence="7 8" id="KW-0472">Membrane</keyword>
<evidence type="ECO:0000256" key="1">
    <source>
        <dbReference type="ARBA" id="ARBA00004651"/>
    </source>
</evidence>
<dbReference type="Proteomes" id="UP000009875">
    <property type="component" value="Unassembled WGS sequence"/>
</dbReference>
<comment type="caution">
    <text evidence="9">The sequence shown here is derived from an EMBL/GenBank/DDBJ whole genome shotgun (WGS) entry which is preliminary data.</text>
</comment>
<comment type="similarity">
    <text evidence="2">Belongs to the CPA3 antiporters (TC 2.A.63) subunit E family.</text>
</comment>
<keyword evidence="3" id="KW-0813">Transport</keyword>
<dbReference type="GO" id="GO:0005886">
    <property type="term" value="C:plasma membrane"/>
    <property type="evidence" value="ECO:0007669"/>
    <property type="project" value="UniProtKB-SubCell"/>
</dbReference>
<dbReference type="AlphaFoldDB" id="K9EXP3"/>
<name>K9EXP3_9LACT</name>
<feature type="transmembrane region" description="Helical" evidence="8">
    <location>
        <begin position="36"/>
        <end position="61"/>
    </location>
</feature>
<keyword evidence="6 8" id="KW-1133">Transmembrane helix</keyword>
<evidence type="ECO:0000313" key="10">
    <source>
        <dbReference type="Proteomes" id="UP000009875"/>
    </source>
</evidence>
<dbReference type="GO" id="GO:0008324">
    <property type="term" value="F:monoatomic cation transmembrane transporter activity"/>
    <property type="evidence" value="ECO:0007669"/>
    <property type="project" value="InterPro"/>
</dbReference>
<keyword evidence="5 8" id="KW-0812">Transmembrane</keyword>
<evidence type="ECO:0000313" key="9">
    <source>
        <dbReference type="EMBL" id="EKU94005.1"/>
    </source>
</evidence>
<comment type="subcellular location">
    <subcellularLocation>
        <location evidence="1">Cell membrane</location>
        <topology evidence="1">Multi-pass membrane protein</topology>
    </subcellularLocation>
</comment>
<gene>
    <name evidence="9" type="ORF">HMPREF9698_00485</name>
</gene>
<protein>
    <submittedName>
        <fullName evidence="9">Uncharacterized protein</fullName>
    </submittedName>
</protein>
<evidence type="ECO:0000256" key="2">
    <source>
        <dbReference type="ARBA" id="ARBA00006228"/>
    </source>
</evidence>